<reference evidence="11 12" key="1">
    <citation type="submission" date="2019-07" db="EMBL/GenBank/DDBJ databases">
        <title>Whole genome shotgun sequence of Skermanella aerolata NBRC 106429.</title>
        <authorList>
            <person name="Hosoyama A."/>
            <person name="Uohara A."/>
            <person name="Ohji S."/>
            <person name="Ichikawa N."/>
        </authorList>
    </citation>
    <scope>NUCLEOTIDE SEQUENCE [LARGE SCALE GENOMIC DNA]</scope>
    <source>
        <strain evidence="11 12">NBRC 106429</strain>
    </source>
</reference>
<dbReference type="Pfam" id="PF02518">
    <property type="entry name" value="HATPase_c"/>
    <property type="match status" value="1"/>
</dbReference>
<keyword evidence="9" id="KW-1133">Transmembrane helix</keyword>
<dbReference type="InterPro" id="IPR003594">
    <property type="entry name" value="HATPase_dom"/>
</dbReference>
<evidence type="ECO:0000256" key="9">
    <source>
        <dbReference type="SAM" id="Phobius"/>
    </source>
</evidence>
<dbReference type="InterPro" id="IPR004358">
    <property type="entry name" value="Sig_transdc_His_kin-like_C"/>
</dbReference>
<keyword evidence="4" id="KW-0808">Transferase</keyword>
<dbReference type="RefSeq" id="WP_044437520.1">
    <property type="nucleotide sequence ID" value="NZ_BJYZ01000079.1"/>
</dbReference>
<dbReference type="SUPFAM" id="SSF55874">
    <property type="entry name" value="ATPase domain of HSP90 chaperone/DNA topoisomerase II/histidine kinase"/>
    <property type="match status" value="1"/>
</dbReference>
<dbReference type="SMART" id="SM00387">
    <property type="entry name" value="HATPase_c"/>
    <property type="match status" value="1"/>
</dbReference>
<evidence type="ECO:0000256" key="5">
    <source>
        <dbReference type="ARBA" id="ARBA00022741"/>
    </source>
</evidence>
<keyword evidence="9" id="KW-0812">Transmembrane</keyword>
<keyword evidence="7" id="KW-0067">ATP-binding</keyword>
<keyword evidence="9" id="KW-0472">Membrane</keyword>
<accession>A0A512E4I2</accession>
<dbReference type="PRINTS" id="PR00344">
    <property type="entry name" value="BCTRLSENSOR"/>
</dbReference>
<dbReference type="InterPro" id="IPR036890">
    <property type="entry name" value="HATPase_C_sf"/>
</dbReference>
<dbReference type="AlphaFoldDB" id="A0A512E4I2"/>
<evidence type="ECO:0000313" key="12">
    <source>
        <dbReference type="Proteomes" id="UP000321523"/>
    </source>
</evidence>
<evidence type="ECO:0000256" key="4">
    <source>
        <dbReference type="ARBA" id="ARBA00022679"/>
    </source>
</evidence>
<dbReference type="EMBL" id="BJYZ01000079">
    <property type="protein sequence ID" value="GEO43380.1"/>
    <property type="molecule type" value="Genomic_DNA"/>
</dbReference>
<evidence type="ECO:0000259" key="10">
    <source>
        <dbReference type="PROSITE" id="PS50109"/>
    </source>
</evidence>
<dbReference type="Proteomes" id="UP000321523">
    <property type="component" value="Unassembled WGS sequence"/>
</dbReference>
<dbReference type="InterPro" id="IPR005467">
    <property type="entry name" value="His_kinase_dom"/>
</dbReference>
<evidence type="ECO:0000256" key="8">
    <source>
        <dbReference type="ARBA" id="ARBA00023012"/>
    </source>
</evidence>
<sequence>MRLIHRVILILAAATAVLVIGNTLILHLIVATEFRTLESTLAVRNADRAVDAIAGNLAQLKAAALDWARWDSSYDFMRGQHVEEFISQNLVPQSFSGIQVNLMYFVRRDGTVTWGGTLDPATGHSIDPAGFLSDRLPADRMALFTQEQDGQEVPSGILMTDKGPLLVAAVPILRANGSGPDAGLLILGRFLDDTLVDQLGQQVHTRFTLAPVGSGASAAGVLQEPTGELVPRDASAEREETRITVEDDHLSVDVRLRDMAGNPVLVLKTSYSRRISAAGTGMVNLVLGLMTAVLAATGLAMLAMLNRTVVRPVATLLERVLEVRGAAVRCGSNTLVGEDEITVLGREFEETLRQLEETRNRLIEQSFYTGAAELVSGMTHNVRNALTPISIKLWNIGRALDRIHLDRMASVVERLAAGTADREDCVPATAYLTACVDNLHSSHDAIRADLAVIGDQTTHIEQVFQDHERFSRAERRIETIDLAWIVEEAVRLLQHGEAVSLSVLPDVATLPPVRGHAVILTQVFGNLVVNAEEAVLNAGRGTGTITVDGGVVDHNGVDMIEVRFSDDGQGIAPDRLDRIFERGYSTRRNGSGGIGLHWCANSLAGMGGSIEARSNGIGHGATLVVRLPVQEKTFSLDSTQQAPEQVRHS</sequence>
<name>A0A512E4I2_9PROT</name>
<evidence type="ECO:0000256" key="6">
    <source>
        <dbReference type="ARBA" id="ARBA00022777"/>
    </source>
</evidence>
<gene>
    <name evidence="11" type="ORF">SAE02_75280</name>
</gene>
<keyword evidence="5" id="KW-0547">Nucleotide-binding</keyword>
<dbReference type="PROSITE" id="PS50109">
    <property type="entry name" value="HIS_KIN"/>
    <property type="match status" value="1"/>
</dbReference>
<keyword evidence="6" id="KW-0418">Kinase</keyword>
<comment type="caution">
    <text evidence="11">The sequence shown here is derived from an EMBL/GenBank/DDBJ whole genome shotgun (WGS) entry which is preliminary data.</text>
</comment>
<keyword evidence="8" id="KW-0902">Two-component regulatory system</keyword>
<dbReference type="Gene3D" id="3.30.565.10">
    <property type="entry name" value="Histidine kinase-like ATPase, C-terminal domain"/>
    <property type="match status" value="1"/>
</dbReference>
<protein>
    <recommendedName>
        <fullName evidence="2">histidine kinase</fullName>
        <ecNumber evidence="2">2.7.13.3</ecNumber>
    </recommendedName>
</protein>
<proteinExistence type="predicted"/>
<evidence type="ECO:0000256" key="2">
    <source>
        <dbReference type="ARBA" id="ARBA00012438"/>
    </source>
</evidence>
<evidence type="ECO:0000256" key="3">
    <source>
        <dbReference type="ARBA" id="ARBA00022553"/>
    </source>
</evidence>
<dbReference type="GO" id="GO:0004673">
    <property type="term" value="F:protein histidine kinase activity"/>
    <property type="evidence" value="ECO:0007669"/>
    <property type="project" value="UniProtKB-EC"/>
</dbReference>
<dbReference type="Gene3D" id="1.10.287.130">
    <property type="match status" value="1"/>
</dbReference>
<keyword evidence="12" id="KW-1185">Reference proteome</keyword>
<evidence type="ECO:0000256" key="7">
    <source>
        <dbReference type="ARBA" id="ARBA00022840"/>
    </source>
</evidence>
<evidence type="ECO:0000256" key="1">
    <source>
        <dbReference type="ARBA" id="ARBA00000085"/>
    </source>
</evidence>
<feature type="transmembrane region" description="Helical" evidence="9">
    <location>
        <begin position="7"/>
        <end position="30"/>
    </location>
</feature>
<dbReference type="InterPro" id="IPR007892">
    <property type="entry name" value="CHASE4"/>
</dbReference>
<evidence type="ECO:0000313" key="11">
    <source>
        <dbReference type="EMBL" id="GEO43380.1"/>
    </source>
</evidence>
<dbReference type="PANTHER" id="PTHR43065:SF10">
    <property type="entry name" value="PEROXIDE STRESS-ACTIVATED HISTIDINE KINASE MAK3"/>
    <property type="match status" value="1"/>
</dbReference>
<comment type="catalytic activity">
    <reaction evidence="1">
        <text>ATP + protein L-histidine = ADP + protein N-phospho-L-histidine.</text>
        <dbReference type="EC" id="2.7.13.3"/>
    </reaction>
</comment>
<organism evidence="11 12">
    <name type="scientific">Skermanella aerolata</name>
    <dbReference type="NCBI Taxonomy" id="393310"/>
    <lineage>
        <taxon>Bacteria</taxon>
        <taxon>Pseudomonadati</taxon>
        <taxon>Pseudomonadota</taxon>
        <taxon>Alphaproteobacteria</taxon>
        <taxon>Rhodospirillales</taxon>
        <taxon>Azospirillaceae</taxon>
        <taxon>Skermanella</taxon>
    </lineage>
</organism>
<dbReference type="PANTHER" id="PTHR43065">
    <property type="entry name" value="SENSOR HISTIDINE KINASE"/>
    <property type="match status" value="1"/>
</dbReference>
<dbReference type="GO" id="GO:0000160">
    <property type="term" value="P:phosphorelay signal transduction system"/>
    <property type="evidence" value="ECO:0007669"/>
    <property type="project" value="UniProtKB-KW"/>
</dbReference>
<dbReference type="Pfam" id="PF05228">
    <property type="entry name" value="CHASE4"/>
    <property type="match status" value="1"/>
</dbReference>
<dbReference type="GO" id="GO:0005524">
    <property type="term" value="F:ATP binding"/>
    <property type="evidence" value="ECO:0007669"/>
    <property type="project" value="UniProtKB-KW"/>
</dbReference>
<feature type="domain" description="Histidine kinase" evidence="10">
    <location>
        <begin position="419"/>
        <end position="631"/>
    </location>
</feature>
<keyword evidence="3" id="KW-0597">Phosphoprotein</keyword>
<dbReference type="EC" id="2.7.13.3" evidence="2"/>